<dbReference type="Proteomes" id="UP000887116">
    <property type="component" value="Unassembled WGS sequence"/>
</dbReference>
<dbReference type="AlphaFoldDB" id="A0A8X6FFT0"/>
<dbReference type="EMBL" id="BMAO01012089">
    <property type="protein sequence ID" value="GFQ78952.1"/>
    <property type="molecule type" value="Genomic_DNA"/>
</dbReference>
<evidence type="ECO:0000313" key="1">
    <source>
        <dbReference type="EMBL" id="GFQ78952.1"/>
    </source>
</evidence>
<name>A0A8X6FFT0_TRICU</name>
<keyword evidence="2" id="KW-1185">Reference proteome</keyword>
<gene>
    <name evidence="1" type="ORF">TNCT_509951</name>
</gene>
<accession>A0A8X6FFT0</accession>
<comment type="caution">
    <text evidence="1">The sequence shown here is derived from an EMBL/GenBank/DDBJ whole genome shotgun (WGS) entry which is preliminary data.</text>
</comment>
<proteinExistence type="predicted"/>
<sequence length="90" mass="10588">MVPFYDIRNNKLETPWHLAHDSVINKILDGIHDLFSSSRDGNEDAIVKLGRKGSDEIEAIKELLTRQHLIWWDMDVQTERLQLKRNFTKS</sequence>
<protein>
    <submittedName>
        <fullName evidence="1">Uncharacterized protein</fullName>
    </submittedName>
</protein>
<reference evidence="1" key="1">
    <citation type="submission" date="2020-07" db="EMBL/GenBank/DDBJ databases">
        <title>Multicomponent nature underlies the extraordinary mechanical properties of spider dragline silk.</title>
        <authorList>
            <person name="Kono N."/>
            <person name="Nakamura H."/>
            <person name="Mori M."/>
            <person name="Yoshida Y."/>
            <person name="Ohtoshi R."/>
            <person name="Malay A.D."/>
            <person name="Moran D.A.P."/>
            <person name="Tomita M."/>
            <person name="Numata K."/>
            <person name="Arakawa K."/>
        </authorList>
    </citation>
    <scope>NUCLEOTIDE SEQUENCE</scope>
</reference>
<organism evidence="1 2">
    <name type="scientific">Trichonephila clavata</name>
    <name type="common">Joro spider</name>
    <name type="synonym">Nephila clavata</name>
    <dbReference type="NCBI Taxonomy" id="2740835"/>
    <lineage>
        <taxon>Eukaryota</taxon>
        <taxon>Metazoa</taxon>
        <taxon>Ecdysozoa</taxon>
        <taxon>Arthropoda</taxon>
        <taxon>Chelicerata</taxon>
        <taxon>Arachnida</taxon>
        <taxon>Araneae</taxon>
        <taxon>Araneomorphae</taxon>
        <taxon>Entelegynae</taxon>
        <taxon>Araneoidea</taxon>
        <taxon>Nephilidae</taxon>
        <taxon>Trichonephila</taxon>
    </lineage>
</organism>
<evidence type="ECO:0000313" key="2">
    <source>
        <dbReference type="Proteomes" id="UP000887116"/>
    </source>
</evidence>